<evidence type="ECO:0000256" key="1">
    <source>
        <dbReference type="ARBA" id="ARBA00004123"/>
    </source>
</evidence>
<name>A0A7N0TQV7_KALFE</name>
<keyword evidence="6" id="KW-1185">Reference proteome</keyword>
<dbReference type="AlphaFoldDB" id="A0A7N0TQV7"/>
<dbReference type="InterPro" id="IPR012340">
    <property type="entry name" value="NA-bd_OB-fold"/>
</dbReference>
<dbReference type="GO" id="GO:0005634">
    <property type="term" value="C:nucleus"/>
    <property type="evidence" value="ECO:0007669"/>
    <property type="project" value="UniProtKB-SubCell"/>
</dbReference>
<dbReference type="Gramene" id="Kaladp0042s0378.1.v1.1">
    <property type="protein sequence ID" value="Kaladp0042s0378.1.v1.1.CDS.1"/>
    <property type="gene ID" value="Kaladp0042s0378.v1.1"/>
</dbReference>
<dbReference type="GO" id="GO:0006352">
    <property type="term" value="P:DNA-templated transcription initiation"/>
    <property type="evidence" value="ECO:0007669"/>
    <property type="project" value="UniProtKB-UniRule"/>
</dbReference>
<evidence type="ECO:0000313" key="5">
    <source>
        <dbReference type="EnsemblPlants" id="Kaladp0042s0378.1.v1.1.CDS.1"/>
    </source>
</evidence>
<evidence type="ECO:0000256" key="4">
    <source>
        <dbReference type="RuleBase" id="RU369086"/>
    </source>
</evidence>
<dbReference type="Gene3D" id="3.30.1490.120">
    <property type="entry name" value="RNA polymerase Rpb7-like, N-terminal domain"/>
    <property type="match status" value="1"/>
</dbReference>
<dbReference type="PANTHER" id="PTHR12709">
    <property type="entry name" value="DNA-DIRECTED RNA POLYMERASE II, III"/>
    <property type="match status" value="1"/>
</dbReference>
<dbReference type="PANTHER" id="PTHR12709:SF3">
    <property type="entry name" value="DNA-DIRECTED RNA POLYMERASE V SUBUNIT 7"/>
    <property type="match status" value="1"/>
</dbReference>
<dbReference type="SUPFAM" id="SSF88798">
    <property type="entry name" value="N-terminal, heterodimerisation domain of RBP7 (RpoE)"/>
    <property type="match status" value="1"/>
</dbReference>
<dbReference type="Proteomes" id="UP000594263">
    <property type="component" value="Unplaced"/>
</dbReference>
<keyword evidence="2 4" id="KW-0240">DNA-directed RNA polymerase</keyword>
<comment type="function">
    <text evidence="4">DNA-dependent RNA polymerase which catalyzes the transcription of DNA into RNA using the four ribonucleoside triphosphates as substrates.</text>
</comment>
<dbReference type="GO" id="GO:0003727">
    <property type="term" value="F:single-stranded RNA binding"/>
    <property type="evidence" value="ECO:0007669"/>
    <property type="project" value="TreeGrafter"/>
</dbReference>
<dbReference type="InterPro" id="IPR045113">
    <property type="entry name" value="Rpb7-like"/>
</dbReference>
<accession>A0A7N0TQV7</accession>
<evidence type="ECO:0000256" key="3">
    <source>
        <dbReference type="ARBA" id="ARBA00023163"/>
    </source>
</evidence>
<evidence type="ECO:0000313" key="6">
    <source>
        <dbReference type="Proteomes" id="UP000594263"/>
    </source>
</evidence>
<dbReference type="GO" id="GO:0000428">
    <property type="term" value="C:DNA-directed RNA polymerase complex"/>
    <property type="evidence" value="ECO:0007669"/>
    <property type="project" value="UniProtKB-KW"/>
</dbReference>
<evidence type="ECO:0000256" key="2">
    <source>
        <dbReference type="ARBA" id="ARBA00022478"/>
    </source>
</evidence>
<sequence length="135" mass="14999">MDGYKERGDREGEDLGLFIVLTTLEKIGEGKVRQNSGDVLFPVDFTCIIFKLFRGEIIQGEVDKKILKQGVFVKCGPVESCYLSHQKLSGYHYVPGENPVFMSDKLAKIDKGVSLRVSWKRRGSSLPLSALTGTS</sequence>
<dbReference type="GO" id="GO:0003697">
    <property type="term" value="F:single-stranded DNA binding"/>
    <property type="evidence" value="ECO:0007669"/>
    <property type="project" value="TreeGrafter"/>
</dbReference>
<comment type="subcellular location">
    <subcellularLocation>
        <location evidence="1 4">Nucleus</location>
    </subcellularLocation>
</comment>
<protein>
    <recommendedName>
        <fullName evidence="4">DNA-directed RNA polymerase subunit</fullName>
    </recommendedName>
</protein>
<proteinExistence type="predicted"/>
<keyword evidence="3 4" id="KW-0804">Transcription</keyword>
<dbReference type="EnsemblPlants" id="Kaladp0042s0378.1.v1.1">
    <property type="protein sequence ID" value="Kaladp0042s0378.1.v1.1.CDS.1"/>
    <property type="gene ID" value="Kaladp0042s0378.v1.1"/>
</dbReference>
<keyword evidence="4" id="KW-0539">Nucleus</keyword>
<dbReference type="InterPro" id="IPR036898">
    <property type="entry name" value="RNA_pol_Rpb7-like_N_sf"/>
</dbReference>
<reference evidence="5" key="1">
    <citation type="submission" date="2021-01" db="UniProtKB">
        <authorList>
            <consortium name="EnsemblPlants"/>
        </authorList>
    </citation>
    <scope>IDENTIFICATION</scope>
</reference>
<dbReference type="Gene3D" id="2.40.50.140">
    <property type="entry name" value="Nucleic acid-binding proteins"/>
    <property type="match status" value="1"/>
</dbReference>
<organism evidence="5 6">
    <name type="scientific">Kalanchoe fedtschenkoi</name>
    <name type="common">Lavender scallops</name>
    <name type="synonym">South American air plant</name>
    <dbReference type="NCBI Taxonomy" id="63787"/>
    <lineage>
        <taxon>Eukaryota</taxon>
        <taxon>Viridiplantae</taxon>
        <taxon>Streptophyta</taxon>
        <taxon>Embryophyta</taxon>
        <taxon>Tracheophyta</taxon>
        <taxon>Spermatophyta</taxon>
        <taxon>Magnoliopsida</taxon>
        <taxon>eudicotyledons</taxon>
        <taxon>Gunneridae</taxon>
        <taxon>Pentapetalae</taxon>
        <taxon>Saxifragales</taxon>
        <taxon>Crassulaceae</taxon>
        <taxon>Kalanchoe</taxon>
    </lineage>
</organism>